<protein>
    <submittedName>
        <fullName evidence="2">Uncharacterized protein</fullName>
    </submittedName>
</protein>
<name>A0ABM9EG17_9HYPH</name>
<gene>
    <name evidence="2" type="ORF">MES5069_680032</name>
</gene>
<sequence>MLEHLDVRPHQSINLGGQDDNPVKIDSKLEVMRRETE</sequence>
<dbReference type="EMBL" id="CAKXZT010000166">
    <property type="protein sequence ID" value="CAH2408322.1"/>
    <property type="molecule type" value="Genomic_DNA"/>
</dbReference>
<evidence type="ECO:0000256" key="1">
    <source>
        <dbReference type="SAM" id="MobiDB-lite"/>
    </source>
</evidence>
<keyword evidence="3" id="KW-1185">Reference proteome</keyword>
<organism evidence="2 3">
    <name type="scientific">Mesorhizobium escarrei</name>
    <dbReference type="NCBI Taxonomy" id="666018"/>
    <lineage>
        <taxon>Bacteria</taxon>
        <taxon>Pseudomonadati</taxon>
        <taxon>Pseudomonadota</taxon>
        <taxon>Alphaproteobacteria</taxon>
        <taxon>Hyphomicrobiales</taxon>
        <taxon>Phyllobacteriaceae</taxon>
        <taxon>Mesorhizobium</taxon>
    </lineage>
</organism>
<evidence type="ECO:0000313" key="3">
    <source>
        <dbReference type="Proteomes" id="UP001153050"/>
    </source>
</evidence>
<evidence type="ECO:0000313" key="2">
    <source>
        <dbReference type="EMBL" id="CAH2408322.1"/>
    </source>
</evidence>
<reference evidence="2 3" key="1">
    <citation type="submission" date="2022-03" db="EMBL/GenBank/DDBJ databases">
        <authorList>
            <person name="Brunel B."/>
        </authorList>
    </citation>
    <scope>NUCLEOTIDE SEQUENCE [LARGE SCALE GENOMIC DNA]</scope>
    <source>
        <strain evidence="2">STM5069sample</strain>
    </source>
</reference>
<accession>A0ABM9EG17</accession>
<dbReference type="Proteomes" id="UP001153050">
    <property type="component" value="Unassembled WGS sequence"/>
</dbReference>
<comment type="caution">
    <text evidence="2">The sequence shown here is derived from an EMBL/GenBank/DDBJ whole genome shotgun (WGS) entry which is preliminary data.</text>
</comment>
<proteinExistence type="predicted"/>
<feature type="region of interest" description="Disordered" evidence="1">
    <location>
        <begin position="1"/>
        <end position="22"/>
    </location>
</feature>